<comment type="caution">
    <text evidence="1">The sequence shown here is derived from an EMBL/GenBank/DDBJ whole genome shotgun (WGS) entry which is preliminary data.</text>
</comment>
<organism evidence="1 2">
    <name type="scientific">Tenggerimyces flavus</name>
    <dbReference type="NCBI Taxonomy" id="1708749"/>
    <lineage>
        <taxon>Bacteria</taxon>
        <taxon>Bacillati</taxon>
        <taxon>Actinomycetota</taxon>
        <taxon>Actinomycetes</taxon>
        <taxon>Propionibacteriales</taxon>
        <taxon>Nocardioidaceae</taxon>
        <taxon>Tenggerimyces</taxon>
    </lineage>
</organism>
<evidence type="ECO:0000313" key="1">
    <source>
        <dbReference type="EMBL" id="MFC3765965.1"/>
    </source>
</evidence>
<name>A0ABV7YKT7_9ACTN</name>
<gene>
    <name evidence="1" type="ORF">ACFOUW_34375</name>
</gene>
<evidence type="ECO:0000313" key="2">
    <source>
        <dbReference type="Proteomes" id="UP001595699"/>
    </source>
</evidence>
<sequence length="126" mass="13540">MTSPAVLAPLPALEEQDEITLVYPLHGAFAVPDKKRGYKVVDVQQGVVTALRDDSITVTSADGFTQTYPLPELTRTTIEATHGVTLTHGCRITLVSGVDEGLRVVSVDEPRADGTLRSDFVPLPRA</sequence>
<accession>A0ABV7YKT7</accession>
<dbReference type="EMBL" id="JBHRZH010000044">
    <property type="protein sequence ID" value="MFC3765965.1"/>
    <property type="molecule type" value="Genomic_DNA"/>
</dbReference>
<proteinExistence type="predicted"/>
<keyword evidence="2" id="KW-1185">Reference proteome</keyword>
<dbReference type="RefSeq" id="WP_205119566.1">
    <property type="nucleotide sequence ID" value="NZ_JAFBCM010000001.1"/>
</dbReference>
<protein>
    <submittedName>
        <fullName evidence="1">Uncharacterized protein</fullName>
    </submittedName>
</protein>
<dbReference type="Proteomes" id="UP001595699">
    <property type="component" value="Unassembled WGS sequence"/>
</dbReference>
<reference evidence="2" key="1">
    <citation type="journal article" date="2019" name="Int. J. Syst. Evol. Microbiol.">
        <title>The Global Catalogue of Microorganisms (GCM) 10K type strain sequencing project: providing services to taxonomists for standard genome sequencing and annotation.</title>
        <authorList>
            <consortium name="The Broad Institute Genomics Platform"/>
            <consortium name="The Broad Institute Genome Sequencing Center for Infectious Disease"/>
            <person name="Wu L."/>
            <person name="Ma J."/>
        </authorList>
    </citation>
    <scope>NUCLEOTIDE SEQUENCE [LARGE SCALE GENOMIC DNA]</scope>
    <source>
        <strain evidence="2">CGMCC 4.7241</strain>
    </source>
</reference>